<feature type="domain" description="Zn(2)-C6 fungal-type" evidence="6">
    <location>
        <begin position="40"/>
        <end position="72"/>
    </location>
</feature>
<evidence type="ECO:0000313" key="8">
    <source>
        <dbReference type="Proteomes" id="UP000327118"/>
    </source>
</evidence>
<reference evidence="8" key="1">
    <citation type="submission" date="2019-04" db="EMBL/GenBank/DDBJ databases">
        <title>Friends and foes A comparative genomics studyof 23 Aspergillus species from section Flavi.</title>
        <authorList>
            <consortium name="DOE Joint Genome Institute"/>
            <person name="Kjaerbolling I."/>
            <person name="Vesth T."/>
            <person name="Frisvad J.C."/>
            <person name="Nybo J.L."/>
            <person name="Theobald S."/>
            <person name="Kildgaard S."/>
            <person name="Isbrandt T."/>
            <person name="Kuo A."/>
            <person name="Sato A."/>
            <person name="Lyhne E.K."/>
            <person name="Kogle M.E."/>
            <person name="Wiebenga A."/>
            <person name="Kun R.S."/>
            <person name="Lubbers R.J."/>
            <person name="Makela M.R."/>
            <person name="Barry K."/>
            <person name="Chovatia M."/>
            <person name="Clum A."/>
            <person name="Daum C."/>
            <person name="Haridas S."/>
            <person name="He G."/>
            <person name="LaButti K."/>
            <person name="Lipzen A."/>
            <person name="Mondo S."/>
            <person name="Riley R."/>
            <person name="Salamov A."/>
            <person name="Simmons B.A."/>
            <person name="Magnuson J.K."/>
            <person name="Henrissat B."/>
            <person name="Mortensen U.H."/>
            <person name="Larsen T.O."/>
            <person name="Devries R.P."/>
            <person name="Grigoriev I.V."/>
            <person name="Machida M."/>
            <person name="Baker S.E."/>
            <person name="Andersen M.R."/>
        </authorList>
    </citation>
    <scope>NUCLEOTIDE SEQUENCE [LARGE SCALE GENOMIC DNA]</scope>
    <source>
        <strain evidence="8">CBS 553.77</strain>
    </source>
</reference>
<dbReference type="PANTHER" id="PTHR47256:SF1">
    <property type="entry name" value="ZN(II)2CYS6 TRANSCRIPTION FACTOR (EUROFUNG)"/>
    <property type="match status" value="1"/>
</dbReference>
<gene>
    <name evidence="7" type="ORF">BDV28DRAFT_127109</name>
</gene>
<evidence type="ECO:0000256" key="5">
    <source>
        <dbReference type="SAM" id="MobiDB-lite"/>
    </source>
</evidence>
<dbReference type="GO" id="GO:0008270">
    <property type="term" value="F:zinc ion binding"/>
    <property type="evidence" value="ECO:0007669"/>
    <property type="project" value="InterPro"/>
</dbReference>
<evidence type="ECO:0000313" key="7">
    <source>
        <dbReference type="EMBL" id="KAE8356501.1"/>
    </source>
</evidence>
<dbReference type="CDD" id="cd00067">
    <property type="entry name" value="GAL4"/>
    <property type="match status" value="1"/>
</dbReference>
<dbReference type="Gene3D" id="4.10.240.10">
    <property type="entry name" value="Zn(2)-C6 fungal-type DNA-binding domain"/>
    <property type="match status" value="1"/>
</dbReference>
<accession>A0A5N6ZFX1</accession>
<keyword evidence="2" id="KW-0238">DNA-binding</keyword>
<dbReference type="EMBL" id="ML739038">
    <property type="protein sequence ID" value="KAE8356501.1"/>
    <property type="molecule type" value="Genomic_DNA"/>
</dbReference>
<dbReference type="InterPro" id="IPR053187">
    <property type="entry name" value="Notoamide_regulator"/>
</dbReference>
<dbReference type="GO" id="GO:0003677">
    <property type="term" value="F:DNA binding"/>
    <property type="evidence" value="ECO:0007669"/>
    <property type="project" value="UniProtKB-KW"/>
</dbReference>
<evidence type="ECO:0000256" key="2">
    <source>
        <dbReference type="ARBA" id="ARBA00023125"/>
    </source>
</evidence>
<keyword evidence="1" id="KW-0805">Transcription regulation</keyword>
<dbReference type="PANTHER" id="PTHR47256">
    <property type="entry name" value="ZN(II)2CYS6 TRANSCRIPTION FACTOR (EUROFUNG)-RELATED"/>
    <property type="match status" value="1"/>
</dbReference>
<dbReference type="SUPFAM" id="SSF57701">
    <property type="entry name" value="Zn2/Cys6 DNA-binding domain"/>
    <property type="match status" value="1"/>
</dbReference>
<evidence type="ECO:0000259" key="6">
    <source>
        <dbReference type="PROSITE" id="PS50048"/>
    </source>
</evidence>
<dbReference type="GO" id="GO:0000981">
    <property type="term" value="F:DNA-binding transcription factor activity, RNA polymerase II-specific"/>
    <property type="evidence" value="ECO:0007669"/>
    <property type="project" value="InterPro"/>
</dbReference>
<sequence>MAEQGPSRPFRPIAPRTMPDDLSPPGVSAEEVKAKRASAACTECKKYRTKCNTDSIGGPCTECVIHGRRCEIDESADKRRKVDAKRDLENLMYYRGFVEQLLRAIRYGDRTEVDAVVIAIQSGATYENILSVIAKWAAVEEEDIIESMEQPGTSEGLTPDGCS</sequence>
<proteinExistence type="predicted"/>
<dbReference type="AlphaFoldDB" id="A0A5N6ZFX1"/>
<feature type="region of interest" description="Disordered" evidence="5">
    <location>
        <begin position="1"/>
        <end position="29"/>
    </location>
</feature>
<evidence type="ECO:0000256" key="4">
    <source>
        <dbReference type="ARBA" id="ARBA00023242"/>
    </source>
</evidence>
<protein>
    <recommendedName>
        <fullName evidence="6">Zn(2)-C6 fungal-type domain-containing protein</fullName>
    </recommendedName>
</protein>
<evidence type="ECO:0000256" key="1">
    <source>
        <dbReference type="ARBA" id="ARBA00023015"/>
    </source>
</evidence>
<name>A0A5N6ZFX1_9EURO</name>
<keyword evidence="3" id="KW-0804">Transcription</keyword>
<organism evidence="7 8">
    <name type="scientific">Aspergillus coremiiformis</name>
    <dbReference type="NCBI Taxonomy" id="138285"/>
    <lineage>
        <taxon>Eukaryota</taxon>
        <taxon>Fungi</taxon>
        <taxon>Dikarya</taxon>
        <taxon>Ascomycota</taxon>
        <taxon>Pezizomycotina</taxon>
        <taxon>Eurotiomycetes</taxon>
        <taxon>Eurotiomycetidae</taxon>
        <taxon>Eurotiales</taxon>
        <taxon>Aspergillaceae</taxon>
        <taxon>Aspergillus</taxon>
        <taxon>Aspergillus subgen. Circumdati</taxon>
    </lineage>
</organism>
<dbReference type="SMART" id="SM00066">
    <property type="entry name" value="GAL4"/>
    <property type="match status" value="1"/>
</dbReference>
<dbReference type="PROSITE" id="PS00463">
    <property type="entry name" value="ZN2_CY6_FUNGAL_1"/>
    <property type="match status" value="1"/>
</dbReference>
<keyword evidence="8" id="KW-1185">Reference proteome</keyword>
<dbReference type="PROSITE" id="PS50048">
    <property type="entry name" value="ZN2_CY6_FUNGAL_2"/>
    <property type="match status" value="1"/>
</dbReference>
<keyword evidence="4" id="KW-0539">Nucleus</keyword>
<dbReference type="GO" id="GO:0009893">
    <property type="term" value="P:positive regulation of metabolic process"/>
    <property type="evidence" value="ECO:0007669"/>
    <property type="project" value="UniProtKB-ARBA"/>
</dbReference>
<dbReference type="InterPro" id="IPR001138">
    <property type="entry name" value="Zn2Cys6_DnaBD"/>
</dbReference>
<dbReference type="InterPro" id="IPR036864">
    <property type="entry name" value="Zn2-C6_fun-type_DNA-bd_sf"/>
</dbReference>
<dbReference type="Proteomes" id="UP000327118">
    <property type="component" value="Unassembled WGS sequence"/>
</dbReference>
<dbReference type="OrthoDB" id="4356994at2759"/>
<evidence type="ECO:0000256" key="3">
    <source>
        <dbReference type="ARBA" id="ARBA00023163"/>
    </source>
</evidence>
<dbReference type="Pfam" id="PF00172">
    <property type="entry name" value="Zn_clus"/>
    <property type="match status" value="1"/>
</dbReference>